<comment type="caution">
    <text evidence="2">The sequence shown here is derived from an EMBL/GenBank/DDBJ whole genome shotgun (WGS) entry which is preliminary data.</text>
</comment>
<accession>A0A0F9ABX9</accession>
<feature type="transmembrane region" description="Helical" evidence="1">
    <location>
        <begin position="6"/>
        <end position="26"/>
    </location>
</feature>
<keyword evidence="1" id="KW-0812">Transmembrane</keyword>
<reference evidence="2" key="1">
    <citation type="journal article" date="2015" name="Nature">
        <title>Complex archaea that bridge the gap between prokaryotes and eukaryotes.</title>
        <authorList>
            <person name="Spang A."/>
            <person name="Saw J.H."/>
            <person name="Jorgensen S.L."/>
            <person name="Zaremba-Niedzwiedzka K."/>
            <person name="Martijn J."/>
            <person name="Lind A.E."/>
            <person name="van Eijk R."/>
            <person name="Schleper C."/>
            <person name="Guy L."/>
            <person name="Ettema T.J."/>
        </authorList>
    </citation>
    <scope>NUCLEOTIDE SEQUENCE</scope>
</reference>
<proteinExistence type="predicted"/>
<protein>
    <submittedName>
        <fullName evidence="2">Uncharacterized protein</fullName>
    </submittedName>
</protein>
<dbReference type="AlphaFoldDB" id="A0A0F9ABX9"/>
<keyword evidence="1" id="KW-0472">Membrane</keyword>
<evidence type="ECO:0000256" key="1">
    <source>
        <dbReference type="SAM" id="Phobius"/>
    </source>
</evidence>
<evidence type="ECO:0000313" key="2">
    <source>
        <dbReference type="EMBL" id="KKK75974.1"/>
    </source>
</evidence>
<keyword evidence="1" id="KW-1133">Transmembrane helix</keyword>
<organism evidence="2">
    <name type="scientific">marine sediment metagenome</name>
    <dbReference type="NCBI Taxonomy" id="412755"/>
    <lineage>
        <taxon>unclassified sequences</taxon>
        <taxon>metagenomes</taxon>
        <taxon>ecological metagenomes</taxon>
    </lineage>
</organism>
<feature type="transmembrane region" description="Helical" evidence="1">
    <location>
        <begin position="38"/>
        <end position="63"/>
    </location>
</feature>
<sequence>MIWWIVGTVIWIVVGTFNFIFVAKLPKIMFEEIEDRRAAAIMLSIAAPIGITLILGLTLLVLLNEILKTDRLWKRIEKD</sequence>
<gene>
    <name evidence="2" type="ORF">LCGC14_2868360</name>
</gene>
<dbReference type="EMBL" id="LAZR01055618">
    <property type="protein sequence ID" value="KKK75974.1"/>
    <property type="molecule type" value="Genomic_DNA"/>
</dbReference>
<name>A0A0F9ABX9_9ZZZZ</name>